<reference evidence="14 15" key="1">
    <citation type="submission" date="2024-01" db="EMBL/GenBank/DDBJ databases">
        <title>The genomes of 5 underutilized Papilionoideae crops provide insights into root nodulation and disease resistanc.</title>
        <authorList>
            <person name="Jiang F."/>
        </authorList>
    </citation>
    <scope>NUCLEOTIDE SEQUENCE [LARGE SCALE GENOMIC DNA]</scope>
    <source>
        <strain evidence="14">LVBAO_FW01</strain>
        <tissue evidence="14">Leaves</tissue>
    </source>
</reference>
<dbReference type="InterPro" id="IPR008972">
    <property type="entry name" value="Cupredoxin"/>
</dbReference>
<keyword evidence="8" id="KW-0186">Copper</keyword>
<keyword evidence="10" id="KW-1015">Disulfide bond</keyword>
<evidence type="ECO:0000256" key="1">
    <source>
        <dbReference type="ARBA" id="ARBA00004479"/>
    </source>
</evidence>
<dbReference type="Pfam" id="PF02298">
    <property type="entry name" value="Cu_bind_like"/>
    <property type="match status" value="1"/>
</dbReference>
<organism evidence="14 15">
    <name type="scientific">Canavalia gladiata</name>
    <name type="common">Sword bean</name>
    <name type="synonym">Dolichos gladiatus</name>
    <dbReference type="NCBI Taxonomy" id="3824"/>
    <lineage>
        <taxon>Eukaryota</taxon>
        <taxon>Viridiplantae</taxon>
        <taxon>Streptophyta</taxon>
        <taxon>Embryophyta</taxon>
        <taxon>Tracheophyta</taxon>
        <taxon>Spermatophyta</taxon>
        <taxon>Magnoliopsida</taxon>
        <taxon>eudicotyledons</taxon>
        <taxon>Gunneridae</taxon>
        <taxon>Pentapetalae</taxon>
        <taxon>rosids</taxon>
        <taxon>fabids</taxon>
        <taxon>Fabales</taxon>
        <taxon>Fabaceae</taxon>
        <taxon>Papilionoideae</taxon>
        <taxon>50 kb inversion clade</taxon>
        <taxon>NPAAA clade</taxon>
        <taxon>indigoferoid/millettioid clade</taxon>
        <taxon>Phaseoleae</taxon>
        <taxon>Canavalia</taxon>
    </lineage>
</organism>
<feature type="chain" id="PRO_5043002586" description="Phytocyanin domain-containing protein" evidence="12">
    <location>
        <begin position="24"/>
        <end position="160"/>
    </location>
</feature>
<keyword evidence="3" id="KW-0812">Transmembrane</keyword>
<keyword evidence="15" id="KW-1185">Reference proteome</keyword>
<evidence type="ECO:0000256" key="10">
    <source>
        <dbReference type="ARBA" id="ARBA00023157"/>
    </source>
</evidence>
<dbReference type="SUPFAM" id="SSF49503">
    <property type="entry name" value="Cupredoxins"/>
    <property type="match status" value="1"/>
</dbReference>
<dbReference type="GO" id="GO:0009610">
    <property type="term" value="P:response to symbiotic fungus"/>
    <property type="evidence" value="ECO:0007669"/>
    <property type="project" value="UniProtKB-ARBA"/>
</dbReference>
<dbReference type="CDD" id="cd04216">
    <property type="entry name" value="Phytocyanin"/>
    <property type="match status" value="1"/>
</dbReference>
<feature type="signal peptide" evidence="12">
    <location>
        <begin position="1"/>
        <end position="23"/>
    </location>
</feature>
<evidence type="ECO:0000313" key="15">
    <source>
        <dbReference type="Proteomes" id="UP001367508"/>
    </source>
</evidence>
<evidence type="ECO:0000256" key="11">
    <source>
        <dbReference type="ARBA" id="ARBA00023180"/>
    </source>
</evidence>
<feature type="domain" description="Phytocyanin" evidence="13">
    <location>
        <begin position="24"/>
        <end position="124"/>
    </location>
</feature>
<evidence type="ECO:0000256" key="5">
    <source>
        <dbReference type="ARBA" id="ARBA00022729"/>
    </source>
</evidence>
<dbReference type="EMBL" id="JAYMYQ010000004">
    <property type="protein sequence ID" value="KAK7336277.1"/>
    <property type="molecule type" value="Genomic_DNA"/>
</dbReference>
<comment type="caution">
    <text evidence="14">The sequence shown here is derived from an EMBL/GenBank/DDBJ whole genome shotgun (WGS) entry which is preliminary data.</text>
</comment>
<evidence type="ECO:0000256" key="9">
    <source>
        <dbReference type="ARBA" id="ARBA00023136"/>
    </source>
</evidence>
<keyword evidence="11" id="KW-0325">Glycoprotein</keyword>
<keyword evidence="5 12" id="KW-0732">Signal</keyword>
<name>A0AAN9LLI3_CANGL</name>
<dbReference type="PROSITE" id="PS51485">
    <property type="entry name" value="PHYTOCYANIN"/>
    <property type="match status" value="1"/>
</dbReference>
<dbReference type="PANTHER" id="PTHR33021:SF549">
    <property type="entry name" value="BLUE COPPER PROTEIN 1B"/>
    <property type="match status" value="1"/>
</dbReference>
<protein>
    <recommendedName>
        <fullName evidence="13">Phytocyanin domain-containing protein</fullName>
    </recommendedName>
</protein>
<keyword evidence="6" id="KW-0249">Electron transport</keyword>
<evidence type="ECO:0000256" key="12">
    <source>
        <dbReference type="SAM" id="SignalP"/>
    </source>
</evidence>
<dbReference type="AlphaFoldDB" id="A0AAN9LLI3"/>
<keyword evidence="2" id="KW-0813">Transport</keyword>
<keyword evidence="4" id="KW-0479">Metal-binding</keyword>
<evidence type="ECO:0000256" key="8">
    <source>
        <dbReference type="ARBA" id="ARBA00023008"/>
    </source>
</evidence>
<dbReference type="GO" id="GO:0046872">
    <property type="term" value="F:metal ion binding"/>
    <property type="evidence" value="ECO:0007669"/>
    <property type="project" value="UniProtKB-KW"/>
</dbReference>
<evidence type="ECO:0000259" key="13">
    <source>
        <dbReference type="PROSITE" id="PS51485"/>
    </source>
</evidence>
<evidence type="ECO:0000313" key="14">
    <source>
        <dbReference type="EMBL" id="KAK7336277.1"/>
    </source>
</evidence>
<evidence type="ECO:0000256" key="6">
    <source>
        <dbReference type="ARBA" id="ARBA00022982"/>
    </source>
</evidence>
<keyword evidence="7" id="KW-1133">Transmembrane helix</keyword>
<dbReference type="InterPro" id="IPR003245">
    <property type="entry name" value="Phytocyanin_dom"/>
</dbReference>
<evidence type="ECO:0000256" key="3">
    <source>
        <dbReference type="ARBA" id="ARBA00022692"/>
    </source>
</evidence>
<dbReference type="Gene3D" id="2.60.40.420">
    <property type="entry name" value="Cupredoxins - blue copper proteins"/>
    <property type="match status" value="1"/>
</dbReference>
<proteinExistence type="predicted"/>
<dbReference type="GO" id="GO:0009055">
    <property type="term" value="F:electron transfer activity"/>
    <property type="evidence" value="ECO:0007669"/>
    <property type="project" value="InterPro"/>
</dbReference>
<evidence type="ECO:0000256" key="7">
    <source>
        <dbReference type="ARBA" id="ARBA00022989"/>
    </source>
</evidence>
<gene>
    <name evidence="14" type="ORF">VNO77_16813</name>
</gene>
<sequence length="160" mass="17401">MGSAPRLAFLAISMVLLFSIAMATDHVVGDDKGWTTDIDYSRWAQDKVFHVGDNLVFNYDKNKHNVFKLNMTQFHNCTFPPENNGYSSGNDVIPLKAEGKKWYGCGKGNHCASHQMKFAINVVASSPAPAPSPTSSAHSSLSSLSHFLIIPIIAVSAIFA</sequence>
<dbReference type="Proteomes" id="UP001367508">
    <property type="component" value="Unassembled WGS sequence"/>
</dbReference>
<evidence type="ECO:0000256" key="4">
    <source>
        <dbReference type="ARBA" id="ARBA00022723"/>
    </source>
</evidence>
<dbReference type="InterPro" id="IPR039391">
    <property type="entry name" value="Phytocyanin-like"/>
</dbReference>
<dbReference type="PANTHER" id="PTHR33021">
    <property type="entry name" value="BLUE COPPER PROTEIN"/>
    <property type="match status" value="1"/>
</dbReference>
<accession>A0AAN9LLI3</accession>
<keyword evidence="9" id="KW-0472">Membrane</keyword>
<comment type="subcellular location">
    <subcellularLocation>
        <location evidence="1">Membrane</location>
        <topology evidence="1">Single-pass type I membrane protein</topology>
    </subcellularLocation>
</comment>
<dbReference type="GO" id="GO:0005886">
    <property type="term" value="C:plasma membrane"/>
    <property type="evidence" value="ECO:0007669"/>
    <property type="project" value="TreeGrafter"/>
</dbReference>
<evidence type="ECO:0000256" key="2">
    <source>
        <dbReference type="ARBA" id="ARBA00022448"/>
    </source>
</evidence>
<dbReference type="FunFam" id="2.60.40.420:FF:000067">
    <property type="entry name" value="Cupredoxin superfamily protein"/>
    <property type="match status" value="1"/>
</dbReference>